<comment type="caution">
    <text evidence="1">The sequence shown here is derived from an EMBL/GenBank/DDBJ whole genome shotgun (WGS) entry which is preliminary data.</text>
</comment>
<gene>
    <name evidence="1" type="ORF">FHK87_23450</name>
</gene>
<dbReference type="Proteomes" id="UP000315540">
    <property type="component" value="Unassembled WGS sequence"/>
</dbReference>
<organism evidence="1 2">
    <name type="scientific">Aquimarina algicola</name>
    <dbReference type="NCBI Taxonomy" id="2589995"/>
    <lineage>
        <taxon>Bacteria</taxon>
        <taxon>Pseudomonadati</taxon>
        <taxon>Bacteroidota</taxon>
        <taxon>Flavobacteriia</taxon>
        <taxon>Flavobacteriales</taxon>
        <taxon>Flavobacteriaceae</taxon>
        <taxon>Aquimarina</taxon>
    </lineage>
</organism>
<dbReference type="RefSeq" id="WP_140597310.1">
    <property type="nucleotide sequence ID" value="NZ_VFWZ01000009.1"/>
</dbReference>
<name>A0A504J5M4_9FLAO</name>
<reference evidence="1 2" key="1">
    <citation type="submission" date="2019-06" db="EMBL/GenBank/DDBJ databases">
        <authorList>
            <person name="Meng X."/>
        </authorList>
    </citation>
    <scope>NUCLEOTIDE SEQUENCE [LARGE SCALE GENOMIC DNA]</scope>
    <source>
        <strain evidence="1 2">M625</strain>
    </source>
</reference>
<protein>
    <recommendedName>
        <fullName evidence="3">Bacteriocin</fullName>
    </recommendedName>
</protein>
<keyword evidence="2" id="KW-1185">Reference proteome</keyword>
<dbReference type="EMBL" id="VFWZ01000009">
    <property type="protein sequence ID" value="TPN82379.1"/>
    <property type="molecule type" value="Genomic_DNA"/>
</dbReference>
<evidence type="ECO:0000313" key="2">
    <source>
        <dbReference type="Proteomes" id="UP000315540"/>
    </source>
</evidence>
<evidence type="ECO:0008006" key="3">
    <source>
        <dbReference type="Google" id="ProtNLM"/>
    </source>
</evidence>
<dbReference type="OrthoDB" id="1163917at2"/>
<accession>A0A504J5M4</accession>
<sequence length="63" mass="6972">MKKILELSGIQKLTREQQQNIKGAFGTVTCCPTGRGCLLSFGGESFCEPGYCDRFRPNRCILA</sequence>
<dbReference type="AlphaFoldDB" id="A0A504J5M4"/>
<proteinExistence type="predicted"/>
<evidence type="ECO:0000313" key="1">
    <source>
        <dbReference type="EMBL" id="TPN82379.1"/>
    </source>
</evidence>